<keyword evidence="2" id="KW-1185">Reference proteome</keyword>
<dbReference type="SUPFAM" id="SSF109854">
    <property type="entry name" value="DinB/YfiT-like putative metalloenzymes"/>
    <property type="match status" value="1"/>
</dbReference>
<name>A0ABQ1UH55_9NOCA</name>
<dbReference type="InterPro" id="IPR034660">
    <property type="entry name" value="DinB/YfiT-like"/>
</dbReference>
<proteinExistence type="predicted"/>
<dbReference type="EMBL" id="BMCS01000001">
    <property type="protein sequence ID" value="GGF18729.1"/>
    <property type="molecule type" value="Genomic_DNA"/>
</dbReference>
<organism evidence="1 2">
    <name type="scientific">Williamsia phyllosphaerae</name>
    <dbReference type="NCBI Taxonomy" id="885042"/>
    <lineage>
        <taxon>Bacteria</taxon>
        <taxon>Bacillati</taxon>
        <taxon>Actinomycetota</taxon>
        <taxon>Actinomycetes</taxon>
        <taxon>Mycobacteriales</taxon>
        <taxon>Nocardiaceae</taxon>
        <taxon>Williamsia</taxon>
    </lineage>
</organism>
<gene>
    <name evidence="1" type="ORF">GCM10007298_13400</name>
</gene>
<evidence type="ECO:0000313" key="2">
    <source>
        <dbReference type="Proteomes" id="UP000632454"/>
    </source>
</evidence>
<evidence type="ECO:0000313" key="1">
    <source>
        <dbReference type="EMBL" id="GGF18729.1"/>
    </source>
</evidence>
<dbReference type="RefSeq" id="WP_188488063.1">
    <property type="nucleotide sequence ID" value="NZ_BMCS01000001.1"/>
</dbReference>
<reference evidence="2" key="1">
    <citation type="journal article" date="2019" name="Int. J. Syst. Evol. Microbiol.">
        <title>The Global Catalogue of Microorganisms (GCM) 10K type strain sequencing project: providing services to taxonomists for standard genome sequencing and annotation.</title>
        <authorList>
            <consortium name="The Broad Institute Genomics Platform"/>
            <consortium name="The Broad Institute Genome Sequencing Center for Infectious Disease"/>
            <person name="Wu L."/>
            <person name="Ma J."/>
        </authorList>
    </citation>
    <scope>NUCLEOTIDE SEQUENCE [LARGE SCALE GENOMIC DNA]</scope>
    <source>
        <strain evidence="2">CCM 7855</strain>
    </source>
</reference>
<comment type="caution">
    <text evidence="1">The sequence shown here is derived from an EMBL/GenBank/DDBJ whole genome shotgun (WGS) entry which is preliminary data.</text>
</comment>
<dbReference type="Proteomes" id="UP000632454">
    <property type="component" value="Unassembled WGS sequence"/>
</dbReference>
<sequence>MATDDAADLKDFLLARLQFNRDAALWKIDGVDEHDLRRPLTPTGLNLLGVVKHLAVVEYGYFGDTFGRPPEIATPWLEGEWSDNADMWATADESVDDIVGLYRGAWAHAQETFDASDLATPGVVPWWPDDRRDVTLGQILVHMLGETARHVGQMDILRESVDGAAGLYATNDNMAHKEASALRDYVAKLQEVADSVRGPR</sequence>
<dbReference type="Gene3D" id="1.20.120.450">
    <property type="entry name" value="dinb family like domain"/>
    <property type="match status" value="1"/>
</dbReference>
<protein>
    <recommendedName>
        <fullName evidence="3">DinB family protein</fullName>
    </recommendedName>
</protein>
<accession>A0ABQ1UH55</accession>
<evidence type="ECO:0008006" key="3">
    <source>
        <dbReference type="Google" id="ProtNLM"/>
    </source>
</evidence>
<dbReference type="Pfam" id="PF04978">
    <property type="entry name" value="MST"/>
    <property type="match status" value="1"/>
</dbReference>
<dbReference type="InterPro" id="IPR007061">
    <property type="entry name" value="MST-like"/>
</dbReference>